<name>A0A7D3QVH6_9VIRU</name>
<reference evidence="7 8" key="1">
    <citation type="submission" date="2020-04" db="EMBL/GenBank/DDBJ databases">
        <title>Advantages and limits of metagenomic assembly and binning of a giant virus.</title>
        <authorList>
            <person name="Schulz F."/>
            <person name="Andreani J."/>
            <person name="Francis R."/>
            <person name="Boudjemaa H."/>
            <person name="Bou Khalil J.Y."/>
            <person name="Lee J."/>
            <person name="La Scola B."/>
            <person name="Woyke T."/>
        </authorList>
    </citation>
    <scope>NUCLEOTIDE SEQUENCE [LARGE SCALE GENOMIC DNA]</scope>
    <source>
        <strain evidence="7 8">FV1/VV64</strain>
    </source>
</reference>
<dbReference type="Pfam" id="PF03798">
    <property type="entry name" value="TRAM_LAG1_CLN8"/>
    <property type="match status" value="1"/>
</dbReference>
<keyword evidence="8" id="KW-1185">Reference proteome</keyword>
<feature type="domain" description="TLC" evidence="6">
    <location>
        <begin position="55"/>
        <end position="195"/>
    </location>
</feature>
<organism evidence="7 8">
    <name type="scientific">Fadolivirus FV1/VV64</name>
    <dbReference type="NCBI Taxonomy" id="3070911"/>
    <lineage>
        <taxon>Viruses</taxon>
        <taxon>Varidnaviria</taxon>
        <taxon>Bamfordvirae</taxon>
        <taxon>Nucleocytoviricota</taxon>
        <taxon>Megaviricetes</taxon>
        <taxon>Imitervirales</taxon>
        <taxon>Mimiviridae</taxon>
        <taxon>Klosneuvirinae</taxon>
        <taxon>Fadolivirus</taxon>
        <taxon>Fadolivirus algeromassiliense</taxon>
    </lineage>
</organism>
<feature type="transmembrane region" description="Helical" evidence="5">
    <location>
        <begin position="110"/>
        <end position="127"/>
    </location>
</feature>
<keyword evidence="4 5" id="KW-0472">Membrane</keyword>
<dbReference type="InterPro" id="IPR006634">
    <property type="entry name" value="TLC-dom"/>
</dbReference>
<evidence type="ECO:0000256" key="1">
    <source>
        <dbReference type="ARBA" id="ARBA00004141"/>
    </source>
</evidence>
<evidence type="ECO:0000256" key="3">
    <source>
        <dbReference type="ARBA" id="ARBA00022989"/>
    </source>
</evidence>
<proteinExistence type="predicted"/>
<comment type="subcellular location">
    <subcellularLocation>
        <location evidence="1">Membrane</location>
        <topology evidence="1">Multi-pass membrane protein</topology>
    </subcellularLocation>
</comment>
<evidence type="ECO:0000256" key="4">
    <source>
        <dbReference type="ARBA" id="ARBA00023136"/>
    </source>
</evidence>
<keyword evidence="2 5" id="KW-0812">Transmembrane</keyword>
<evidence type="ECO:0000259" key="6">
    <source>
        <dbReference type="Pfam" id="PF03798"/>
    </source>
</evidence>
<gene>
    <name evidence="7" type="ORF">Fadolivirus_1_121</name>
</gene>
<dbReference type="EMBL" id="MT418680">
    <property type="protein sequence ID" value="QKF93579.1"/>
    <property type="molecule type" value="Genomic_DNA"/>
</dbReference>
<dbReference type="Proteomes" id="UP001162001">
    <property type="component" value="Segment"/>
</dbReference>
<protein>
    <recommendedName>
        <fullName evidence="6">TLC domain-containing protein</fullName>
    </recommendedName>
</protein>
<feature type="transmembrane region" description="Helical" evidence="5">
    <location>
        <begin position="37"/>
        <end position="60"/>
    </location>
</feature>
<sequence>MYYLLPYLLCLSFWVGTTILCYRYDPVYKLVRNYISAIHATSILTLFSLGISGHYVFYLTSMYYLMDGMVELYYSIRNRKLYNLMMVMHHTISIYILAYLQSPVIVDKLYYSFCMVEASNFPIYLVYHLKSKKYNNEFIIRGLILCEMLSFLVFRFAIGGYNTYLSLFDKDVPYLVMFSSISILIMSSVWFYGMWVQLFKKQSRSKTIMSTSELKDD</sequence>
<keyword evidence="3 5" id="KW-1133">Transmembrane helix</keyword>
<evidence type="ECO:0000313" key="7">
    <source>
        <dbReference type="EMBL" id="QKF93579.1"/>
    </source>
</evidence>
<evidence type="ECO:0000256" key="5">
    <source>
        <dbReference type="SAM" id="Phobius"/>
    </source>
</evidence>
<evidence type="ECO:0000313" key="8">
    <source>
        <dbReference type="Proteomes" id="UP001162001"/>
    </source>
</evidence>
<feature type="transmembrane region" description="Helical" evidence="5">
    <location>
        <begin position="139"/>
        <end position="158"/>
    </location>
</feature>
<feature type="transmembrane region" description="Helical" evidence="5">
    <location>
        <begin position="81"/>
        <end position="98"/>
    </location>
</feature>
<feature type="transmembrane region" description="Helical" evidence="5">
    <location>
        <begin position="178"/>
        <end position="199"/>
    </location>
</feature>
<evidence type="ECO:0000256" key="2">
    <source>
        <dbReference type="ARBA" id="ARBA00022692"/>
    </source>
</evidence>
<accession>A0A7D3QVH6</accession>